<evidence type="ECO:0000259" key="6">
    <source>
        <dbReference type="Pfam" id="PF00326"/>
    </source>
</evidence>
<evidence type="ECO:0000256" key="2">
    <source>
        <dbReference type="ARBA" id="ARBA00039290"/>
    </source>
</evidence>
<reference evidence="7" key="1">
    <citation type="submission" date="2019-09" db="EMBL/GenBank/DDBJ databases">
        <title>Draft genome information of white flower Hibiscus syriacus.</title>
        <authorList>
            <person name="Kim Y.-M."/>
        </authorList>
    </citation>
    <scope>NUCLEOTIDE SEQUENCE [LARGE SCALE GENOMIC DNA]</scope>
    <source>
        <strain evidence="7">YM2019G1</strain>
    </source>
</reference>
<feature type="domain" description="Peptidase S9 prolyl oligopeptidase catalytic" evidence="6">
    <location>
        <begin position="17"/>
        <end position="46"/>
    </location>
</feature>
<dbReference type="Gene3D" id="3.40.50.1820">
    <property type="entry name" value="alpha/beta hydrolase"/>
    <property type="match status" value="1"/>
</dbReference>
<evidence type="ECO:0000256" key="3">
    <source>
        <dbReference type="ARBA" id="ARBA00042165"/>
    </source>
</evidence>
<gene>
    <name evidence="7" type="ORF">F3Y22_tig00111027pilonHSYRG00251</name>
</gene>
<dbReference type="InterPro" id="IPR001375">
    <property type="entry name" value="Peptidase_S9_cat"/>
</dbReference>
<evidence type="ECO:0000256" key="1">
    <source>
        <dbReference type="ARBA" id="ARBA00005228"/>
    </source>
</evidence>
<evidence type="ECO:0000313" key="7">
    <source>
        <dbReference type="EMBL" id="KAE8686839.1"/>
    </source>
</evidence>
<sequence>MLLYGYGSYEISVDPYFNKARLSLLDRGFVFAIAHIRGGGEMGRQWWIAYGCRSHMRPDLWKAAVAGVPFVDVLTTMLDLLSSYNIRVGGEGSKLSSYSRYGRLTWLLLIFKHVAADPFERLRNCHDILSTESTKHDPHPRVGIKTDKADVSEM</sequence>
<dbReference type="PANTHER" id="PTHR11757">
    <property type="entry name" value="PROTEASE FAMILY S9A OLIGOPEPTIDASE"/>
    <property type="match status" value="1"/>
</dbReference>
<dbReference type="Proteomes" id="UP000436088">
    <property type="component" value="Unassembled WGS sequence"/>
</dbReference>
<dbReference type="InterPro" id="IPR051543">
    <property type="entry name" value="Serine_Peptidase_S9A"/>
</dbReference>
<protein>
    <recommendedName>
        <fullName evidence="2">Prolyl endopeptidase-like</fullName>
    </recommendedName>
    <alternativeName>
        <fullName evidence="3">Prolylendopeptidase-like</fullName>
    </alternativeName>
</protein>
<dbReference type="GO" id="GO:0008236">
    <property type="term" value="F:serine-type peptidase activity"/>
    <property type="evidence" value="ECO:0007669"/>
    <property type="project" value="InterPro"/>
</dbReference>
<name>A0A6A2Z5V8_HIBSY</name>
<dbReference type="AlphaFoldDB" id="A0A6A2Z5V8"/>
<dbReference type="PANTHER" id="PTHR11757:SF19">
    <property type="entry name" value="PROLYL ENDOPEPTIDASE-LIKE"/>
    <property type="match status" value="1"/>
</dbReference>
<evidence type="ECO:0000256" key="5">
    <source>
        <dbReference type="SAM" id="MobiDB-lite"/>
    </source>
</evidence>
<evidence type="ECO:0000313" key="8">
    <source>
        <dbReference type="Proteomes" id="UP000436088"/>
    </source>
</evidence>
<keyword evidence="8" id="KW-1185">Reference proteome</keyword>
<dbReference type="GO" id="GO:0006508">
    <property type="term" value="P:proteolysis"/>
    <property type="evidence" value="ECO:0007669"/>
    <property type="project" value="InterPro"/>
</dbReference>
<evidence type="ECO:0000256" key="4">
    <source>
        <dbReference type="ARBA" id="ARBA00045448"/>
    </source>
</evidence>
<comment type="similarity">
    <text evidence="1">Belongs to the peptidase S9A family.</text>
</comment>
<accession>A0A6A2Z5V8</accession>
<dbReference type="InterPro" id="IPR029058">
    <property type="entry name" value="AB_hydrolase_fold"/>
</dbReference>
<comment type="function">
    <text evidence="4">Serine peptidase whose precise substrate specificity remains unclear. Does not cleave peptides after a arginine or lysine residue. Regulates trans-Golgi network morphology and sorting by regulating the membrane binding of the AP-1 complex. May play a role in the regulation of synaptic vesicle exocytosis.</text>
</comment>
<feature type="region of interest" description="Disordered" evidence="5">
    <location>
        <begin position="133"/>
        <end position="154"/>
    </location>
</feature>
<dbReference type="EMBL" id="VEPZ02001209">
    <property type="protein sequence ID" value="KAE8686839.1"/>
    <property type="molecule type" value="Genomic_DNA"/>
</dbReference>
<dbReference type="SUPFAM" id="SSF53474">
    <property type="entry name" value="alpha/beta-Hydrolases"/>
    <property type="match status" value="1"/>
</dbReference>
<organism evidence="7 8">
    <name type="scientific">Hibiscus syriacus</name>
    <name type="common">Rose of Sharon</name>
    <dbReference type="NCBI Taxonomy" id="106335"/>
    <lineage>
        <taxon>Eukaryota</taxon>
        <taxon>Viridiplantae</taxon>
        <taxon>Streptophyta</taxon>
        <taxon>Embryophyta</taxon>
        <taxon>Tracheophyta</taxon>
        <taxon>Spermatophyta</taxon>
        <taxon>Magnoliopsida</taxon>
        <taxon>eudicotyledons</taxon>
        <taxon>Gunneridae</taxon>
        <taxon>Pentapetalae</taxon>
        <taxon>rosids</taxon>
        <taxon>malvids</taxon>
        <taxon>Malvales</taxon>
        <taxon>Malvaceae</taxon>
        <taxon>Malvoideae</taxon>
        <taxon>Hibiscus</taxon>
    </lineage>
</organism>
<dbReference type="Pfam" id="PF00326">
    <property type="entry name" value="Peptidase_S9"/>
    <property type="match status" value="1"/>
</dbReference>
<proteinExistence type="inferred from homology"/>
<comment type="caution">
    <text evidence="7">The sequence shown here is derived from an EMBL/GenBank/DDBJ whole genome shotgun (WGS) entry which is preliminary data.</text>
</comment>